<organism evidence="1 2">
    <name type="scientific">Methanosarcina baikalica</name>
    <dbReference type="NCBI Taxonomy" id="3073890"/>
    <lineage>
        <taxon>Archaea</taxon>
        <taxon>Methanobacteriati</taxon>
        <taxon>Methanobacteriota</taxon>
        <taxon>Stenosarchaea group</taxon>
        <taxon>Methanomicrobia</taxon>
        <taxon>Methanosarcinales</taxon>
        <taxon>Methanosarcinaceae</taxon>
        <taxon>Methanosarcina</taxon>
    </lineage>
</organism>
<evidence type="ECO:0000313" key="2">
    <source>
        <dbReference type="Proteomes" id="UP001246244"/>
    </source>
</evidence>
<keyword evidence="2" id="KW-1185">Reference proteome</keyword>
<gene>
    <name evidence="1" type="ORF">RG963_04460</name>
</gene>
<proteinExistence type="predicted"/>
<dbReference type="RefSeq" id="WP_310575077.1">
    <property type="nucleotide sequence ID" value="NZ_JAVKPK010000012.1"/>
</dbReference>
<dbReference type="Proteomes" id="UP001246244">
    <property type="component" value="Unassembled WGS sequence"/>
</dbReference>
<comment type="caution">
    <text evidence="1">The sequence shown here is derived from an EMBL/GenBank/DDBJ whole genome shotgun (WGS) entry which is preliminary data.</text>
</comment>
<sequence length="131" mass="14461">MLLSSVSLFDFLDGAKEKEALDEVSKLTAASEQLSMRGEGSEVMLELRIPEGTRVDFGSLPGRQDKWPADANDYCIRTGEKTTFYYSDASFSNPELNGPVSFGSGRHRLLLSTKIESKSGRLFVLISEKGF</sequence>
<reference evidence="2" key="1">
    <citation type="submission" date="2023-07" db="EMBL/GenBank/DDBJ databases">
        <title>Whole-genome sequencing of a new Methanosarcina sp. Z-7115.</title>
        <authorList>
            <person name="Zhilina T.N."/>
            <person name="Merkel A.Y."/>
        </authorList>
    </citation>
    <scope>NUCLEOTIDE SEQUENCE [LARGE SCALE GENOMIC DNA]</scope>
    <source>
        <strain evidence="2">Z-7115</strain>
    </source>
</reference>
<name>A0ABU2CZ99_9EURY</name>
<evidence type="ECO:0000313" key="1">
    <source>
        <dbReference type="EMBL" id="MDR7665053.1"/>
    </source>
</evidence>
<dbReference type="EMBL" id="JAVKPK010000012">
    <property type="protein sequence ID" value="MDR7665053.1"/>
    <property type="molecule type" value="Genomic_DNA"/>
</dbReference>
<accession>A0ABU2CZ99</accession>
<protein>
    <submittedName>
        <fullName evidence="1">Uncharacterized protein</fullName>
    </submittedName>
</protein>